<evidence type="ECO:0000313" key="4">
    <source>
        <dbReference type="Proteomes" id="UP001230188"/>
    </source>
</evidence>
<feature type="compositionally biased region" description="Low complexity" evidence="2">
    <location>
        <begin position="313"/>
        <end position="324"/>
    </location>
</feature>
<evidence type="ECO:0000256" key="1">
    <source>
        <dbReference type="SAM" id="Coils"/>
    </source>
</evidence>
<feature type="coiled-coil region" evidence="1">
    <location>
        <begin position="68"/>
        <end position="95"/>
    </location>
</feature>
<name>A0AAD7UJ71_9STRA</name>
<keyword evidence="1" id="KW-0175">Coiled coil</keyword>
<dbReference type="Proteomes" id="UP001230188">
    <property type="component" value="Unassembled WGS sequence"/>
</dbReference>
<proteinExistence type="predicted"/>
<feature type="region of interest" description="Disordered" evidence="2">
    <location>
        <begin position="201"/>
        <end position="238"/>
    </location>
</feature>
<keyword evidence="4" id="KW-1185">Reference proteome</keyword>
<feature type="region of interest" description="Disordered" evidence="2">
    <location>
        <begin position="118"/>
        <end position="162"/>
    </location>
</feature>
<evidence type="ECO:0000313" key="3">
    <source>
        <dbReference type="EMBL" id="KAJ8608894.1"/>
    </source>
</evidence>
<organism evidence="3 4">
    <name type="scientific">Chrysophaeum taylorii</name>
    <dbReference type="NCBI Taxonomy" id="2483200"/>
    <lineage>
        <taxon>Eukaryota</taxon>
        <taxon>Sar</taxon>
        <taxon>Stramenopiles</taxon>
        <taxon>Ochrophyta</taxon>
        <taxon>Pelagophyceae</taxon>
        <taxon>Pelagomonadales</taxon>
        <taxon>Pelagomonadaceae</taxon>
        <taxon>Chrysophaeum</taxon>
    </lineage>
</organism>
<feature type="compositionally biased region" description="Polar residues" evidence="2">
    <location>
        <begin position="287"/>
        <end position="304"/>
    </location>
</feature>
<comment type="caution">
    <text evidence="3">The sequence shown here is derived from an EMBL/GenBank/DDBJ whole genome shotgun (WGS) entry which is preliminary data.</text>
</comment>
<feature type="region of interest" description="Disordered" evidence="2">
    <location>
        <begin position="282"/>
        <end position="324"/>
    </location>
</feature>
<reference evidence="3" key="1">
    <citation type="submission" date="2023-01" db="EMBL/GenBank/DDBJ databases">
        <title>Metagenome sequencing of chrysophaentin producing Chrysophaeum taylorii.</title>
        <authorList>
            <person name="Davison J."/>
            <person name="Bewley C."/>
        </authorList>
    </citation>
    <scope>NUCLEOTIDE SEQUENCE</scope>
    <source>
        <strain evidence="3">NIES-1699</strain>
    </source>
</reference>
<feature type="compositionally biased region" description="Low complexity" evidence="2">
    <location>
        <begin position="204"/>
        <end position="218"/>
    </location>
</feature>
<dbReference type="AlphaFoldDB" id="A0AAD7UJ71"/>
<feature type="compositionally biased region" description="Basic and acidic residues" evidence="2">
    <location>
        <begin position="152"/>
        <end position="161"/>
    </location>
</feature>
<sequence length="324" mass="34796">MVQGSPVMRDGPENEVVTENGAMFVAASFTFCVSRRGACRPVTWRDAAATSQPAAGRGLPTRSGSEALARLYGELNELRSQRDHLEVRCTNLSSLLEVALELRNAGISVDDIKNELIQRQQTASPPEARRRRHTVTNSATDEAGTDEAPEEEVPRDRRKSCPDTGEEYALALAAARAVPDDDAFALGHSSLVAALPLREAGDFSPSSSNSQRTSSFVSRLPPPTRGASGTPRGRSPKPRGLMEWLLGLIVCSCGDDDVLLDSFGESTVQTPRTRRIISSRPVEFPNPLSSMMTRNGHTPAQVRTPSEETFRDSAAVPSAAPSGG</sequence>
<protein>
    <submittedName>
        <fullName evidence="3">Uncharacterized protein</fullName>
    </submittedName>
</protein>
<dbReference type="EMBL" id="JAQMWT010000157">
    <property type="protein sequence ID" value="KAJ8608894.1"/>
    <property type="molecule type" value="Genomic_DNA"/>
</dbReference>
<evidence type="ECO:0000256" key="2">
    <source>
        <dbReference type="SAM" id="MobiDB-lite"/>
    </source>
</evidence>
<gene>
    <name evidence="3" type="ORF">CTAYLR_005301</name>
</gene>
<accession>A0AAD7UJ71</accession>